<comment type="caution">
    <text evidence="3">The sequence shown here is derived from an EMBL/GenBank/DDBJ whole genome shotgun (WGS) entry which is preliminary data.</text>
</comment>
<dbReference type="SUPFAM" id="SSF47413">
    <property type="entry name" value="lambda repressor-like DNA-binding domains"/>
    <property type="match status" value="1"/>
</dbReference>
<dbReference type="Proteomes" id="UP001298424">
    <property type="component" value="Unassembled WGS sequence"/>
</dbReference>
<name>A0ABS9NPG6_9NEIS</name>
<dbReference type="InterPro" id="IPR001387">
    <property type="entry name" value="Cro/C1-type_HTH"/>
</dbReference>
<evidence type="ECO:0000313" key="3">
    <source>
        <dbReference type="EMBL" id="MCG6504694.1"/>
    </source>
</evidence>
<keyword evidence="1" id="KW-0238">DNA-binding</keyword>
<keyword evidence="4" id="KW-1185">Reference proteome</keyword>
<dbReference type="InterPro" id="IPR013430">
    <property type="entry name" value="Toxin_antidote_HigA"/>
</dbReference>
<dbReference type="RefSeq" id="WP_238748222.1">
    <property type="nucleotide sequence ID" value="NZ_JAKOOW010000033.1"/>
</dbReference>
<dbReference type="SMART" id="SM00530">
    <property type="entry name" value="HTH_XRE"/>
    <property type="match status" value="1"/>
</dbReference>
<dbReference type="Pfam" id="PF01381">
    <property type="entry name" value="HTH_3"/>
    <property type="match status" value="1"/>
</dbReference>
<dbReference type="PANTHER" id="PTHR36924:SF1">
    <property type="entry name" value="ANTITOXIN HIGA-1"/>
    <property type="match status" value="1"/>
</dbReference>
<gene>
    <name evidence="3" type="ORF">MB824_09315</name>
</gene>
<protein>
    <submittedName>
        <fullName evidence="3">HigA family addiction module antitoxin</fullName>
    </submittedName>
</protein>
<organism evidence="3 4">
    <name type="scientific">Kingella pumchi</name>
    <dbReference type="NCBI Taxonomy" id="2779506"/>
    <lineage>
        <taxon>Bacteria</taxon>
        <taxon>Pseudomonadati</taxon>
        <taxon>Pseudomonadota</taxon>
        <taxon>Betaproteobacteria</taxon>
        <taxon>Neisseriales</taxon>
        <taxon>Neisseriaceae</taxon>
        <taxon>Kingella</taxon>
    </lineage>
</organism>
<accession>A0ABS9NPG6</accession>
<dbReference type="PROSITE" id="PS50943">
    <property type="entry name" value="HTH_CROC1"/>
    <property type="match status" value="1"/>
</dbReference>
<dbReference type="InterPro" id="IPR010982">
    <property type="entry name" value="Lambda_DNA-bd_dom_sf"/>
</dbReference>
<dbReference type="PANTHER" id="PTHR36924">
    <property type="entry name" value="ANTITOXIN HIGA-1"/>
    <property type="match status" value="1"/>
</dbReference>
<dbReference type="CDD" id="cd00093">
    <property type="entry name" value="HTH_XRE"/>
    <property type="match status" value="1"/>
</dbReference>
<dbReference type="EMBL" id="JAKOOW010000033">
    <property type="protein sequence ID" value="MCG6504694.1"/>
    <property type="molecule type" value="Genomic_DNA"/>
</dbReference>
<dbReference type="Gene3D" id="1.10.260.40">
    <property type="entry name" value="lambda repressor-like DNA-binding domains"/>
    <property type="match status" value="1"/>
</dbReference>
<evidence type="ECO:0000313" key="4">
    <source>
        <dbReference type="Proteomes" id="UP001298424"/>
    </source>
</evidence>
<sequence length="99" mass="10894">MAKREIPLAHPGEILLLDWLEPLGISQYALAKATGVPPRRINEIVKGRRAITADTALRLAAFFGTDAQSWLNLQSHYDAEQTREQIADELAGIHAFCAA</sequence>
<reference evidence="3 4" key="1">
    <citation type="submission" date="2022-02" db="EMBL/GenBank/DDBJ databases">
        <title>Genome sequence data of Kingella unionensis sp. nov. strain CICC 24913 (CCUG 75125).</title>
        <authorList>
            <person name="Xiao M."/>
        </authorList>
    </citation>
    <scope>NUCLEOTIDE SEQUENCE [LARGE SCALE GENOMIC DNA]</scope>
    <source>
        <strain evidence="3 4">CICC 24913</strain>
    </source>
</reference>
<evidence type="ECO:0000256" key="1">
    <source>
        <dbReference type="ARBA" id="ARBA00023125"/>
    </source>
</evidence>
<evidence type="ECO:0000259" key="2">
    <source>
        <dbReference type="PROSITE" id="PS50943"/>
    </source>
</evidence>
<proteinExistence type="predicted"/>
<feature type="domain" description="HTH cro/C1-type" evidence="2">
    <location>
        <begin position="16"/>
        <end position="70"/>
    </location>
</feature>
<dbReference type="NCBIfam" id="TIGR02607">
    <property type="entry name" value="antidote_HigA"/>
    <property type="match status" value="1"/>
</dbReference>